<evidence type="ECO:0000256" key="1">
    <source>
        <dbReference type="ARBA" id="ARBA00022801"/>
    </source>
</evidence>
<dbReference type="EC" id="3.1.3.16" evidence="4"/>
<reference evidence="5" key="1">
    <citation type="journal article" date="2019" name="Int. J. Syst. Evol. Microbiol.">
        <title>The Global Catalogue of Microorganisms (GCM) 10K type strain sequencing project: providing services to taxonomists for standard genome sequencing and annotation.</title>
        <authorList>
            <consortium name="The Broad Institute Genomics Platform"/>
            <consortium name="The Broad Institute Genome Sequencing Center for Infectious Disease"/>
            <person name="Wu L."/>
            <person name="Ma J."/>
        </authorList>
    </citation>
    <scope>NUCLEOTIDE SEQUENCE [LARGE SCALE GENOMIC DNA]</scope>
    <source>
        <strain evidence="5">KACC 13778</strain>
    </source>
</reference>
<dbReference type="PANTHER" id="PTHR43156">
    <property type="entry name" value="STAGE II SPORULATION PROTEIN E-RELATED"/>
    <property type="match status" value="1"/>
</dbReference>
<dbReference type="SUPFAM" id="SSF55781">
    <property type="entry name" value="GAF domain-like"/>
    <property type="match status" value="1"/>
</dbReference>
<protein>
    <submittedName>
        <fullName evidence="4">PP2C family protein-serine/threonine phosphatase</fullName>
        <ecNumber evidence="4">3.1.3.16</ecNumber>
    </submittedName>
</protein>
<comment type="caution">
    <text evidence="4">The sequence shown here is derived from an EMBL/GenBank/DDBJ whole genome shotgun (WGS) entry which is preliminary data.</text>
</comment>
<dbReference type="GO" id="GO:0004722">
    <property type="term" value="F:protein serine/threonine phosphatase activity"/>
    <property type="evidence" value="ECO:0007669"/>
    <property type="project" value="UniProtKB-EC"/>
</dbReference>
<name>A0ABW0N1Q0_9ACTN</name>
<feature type="domain" description="GAF" evidence="2">
    <location>
        <begin position="20"/>
        <end position="162"/>
    </location>
</feature>
<organism evidence="4 5">
    <name type="scientific">Nocardioides caricicola</name>
    <dbReference type="NCBI Taxonomy" id="634770"/>
    <lineage>
        <taxon>Bacteria</taxon>
        <taxon>Bacillati</taxon>
        <taxon>Actinomycetota</taxon>
        <taxon>Actinomycetes</taxon>
        <taxon>Propionibacteriales</taxon>
        <taxon>Nocardioidaceae</taxon>
        <taxon>Nocardioides</taxon>
    </lineage>
</organism>
<evidence type="ECO:0000313" key="4">
    <source>
        <dbReference type="EMBL" id="MFC5492827.1"/>
    </source>
</evidence>
<dbReference type="RefSeq" id="WP_345171363.1">
    <property type="nucleotide sequence ID" value="NZ_BAABFQ010000003.1"/>
</dbReference>
<dbReference type="Pfam" id="PF07228">
    <property type="entry name" value="SpoIIE"/>
    <property type="match status" value="1"/>
</dbReference>
<dbReference type="SMART" id="SM00065">
    <property type="entry name" value="GAF"/>
    <property type="match status" value="1"/>
</dbReference>
<dbReference type="InterPro" id="IPR036457">
    <property type="entry name" value="PPM-type-like_dom_sf"/>
</dbReference>
<keyword evidence="5" id="KW-1185">Reference proteome</keyword>
<accession>A0ABW0N1Q0</accession>
<dbReference type="EMBL" id="JBHSMD010000002">
    <property type="protein sequence ID" value="MFC5492827.1"/>
    <property type="molecule type" value="Genomic_DNA"/>
</dbReference>
<evidence type="ECO:0000259" key="2">
    <source>
        <dbReference type="SMART" id="SM00065"/>
    </source>
</evidence>
<evidence type="ECO:0000259" key="3">
    <source>
        <dbReference type="SMART" id="SM00331"/>
    </source>
</evidence>
<dbReference type="Gene3D" id="3.60.40.10">
    <property type="entry name" value="PPM-type phosphatase domain"/>
    <property type="match status" value="1"/>
</dbReference>
<dbReference type="PANTHER" id="PTHR43156:SF2">
    <property type="entry name" value="STAGE II SPORULATION PROTEIN E"/>
    <property type="match status" value="1"/>
</dbReference>
<proteinExistence type="predicted"/>
<dbReference type="Proteomes" id="UP001595956">
    <property type="component" value="Unassembled WGS sequence"/>
</dbReference>
<gene>
    <name evidence="4" type="ORF">ACFPKY_06940</name>
</gene>
<evidence type="ECO:0000313" key="5">
    <source>
        <dbReference type="Proteomes" id="UP001595956"/>
    </source>
</evidence>
<dbReference type="Gene3D" id="3.30.450.40">
    <property type="match status" value="1"/>
</dbReference>
<dbReference type="InterPro" id="IPR052016">
    <property type="entry name" value="Bact_Sigma-Reg"/>
</dbReference>
<dbReference type="InterPro" id="IPR029016">
    <property type="entry name" value="GAF-like_dom_sf"/>
</dbReference>
<dbReference type="SMART" id="SM00331">
    <property type="entry name" value="PP2C_SIG"/>
    <property type="match status" value="1"/>
</dbReference>
<feature type="domain" description="PPM-type phosphatase" evidence="3">
    <location>
        <begin position="175"/>
        <end position="386"/>
    </location>
</feature>
<keyword evidence="1 4" id="KW-0378">Hydrolase</keyword>
<dbReference type="InterPro" id="IPR003018">
    <property type="entry name" value="GAF"/>
</dbReference>
<sequence length="389" mass="42290">MSEQASSTLRVAQSLGHWDQRSERLDRITRLTRTIFDVRWTSITVLDDEQAWFPSAQGFDQRVMPREDTFCNHTARADEEVRVADATLDLRFQGLPAVVNDGIRFYAGVPLRDPAGHTVGVFCLYDDRVRELDADEQQTLEDLAAWAEQELLASAEMVHASQVQNSMLPAGPIRLAGWSVHGMCLPALAVGGDLFDYAVSDEVLHVGIGDVMGKGTGAALLGAGVRSALRSTHQAVVAGVDLGVTVTQVARALDPDLRRAGAFVTLVEGAIDLDDGYFRYVDAGSGLCLVVRADGTVERLRSDDLPLGILSDAHWTERSTSLEPGDRMLLFSDGLLDLVEDQVEWWKPIGAMVAAYGDTTDLLGHVAELTARMQPSDDVTVVAVFRAAE</sequence>
<dbReference type="InterPro" id="IPR001932">
    <property type="entry name" value="PPM-type_phosphatase-like_dom"/>
</dbReference>
<dbReference type="SUPFAM" id="SSF81606">
    <property type="entry name" value="PP2C-like"/>
    <property type="match status" value="1"/>
</dbReference>
<dbReference type="Pfam" id="PF01590">
    <property type="entry name" value="GAF"/>
    <property type="match status" value="1"/>
</dbReference>